<organism evidence="1 2">
    <name type="scientific">Ambrosiozyma monospora</name>
    <name type="common">Yeast</name>
    <name type="synonym">Endomycopsis monosporus</name>
    <dbReference type="NCBI Taxonomy" id="43982"/>
    <lineage>
        <taxon>Eukaryota</taxon>
        <taxon>Fungi</taxon>
        <taxon>Dikarya</taxon>
        <taxon>Ascomycota</taxon>
        <taxon>Saccharomycotina</taxon>
        <taxon>Pichiomycetes</taxon>
        <taxon>Pichiales</taxon>
        <taxon>Pichiaceae</taxon>
        <taxon>Ambrosiozyma</taxon>
    </lineage>
</organism>
<sequence length="166" mass="19247">MTGYNLSDDEKDNYGSLDYRNIPRIQLGPYEFNTWFGNSSVFTTNVPDSLGYKEVASNNKKSTSTKKLMDYIDNKRPWLDKLFFCSTCFKYTDNEEDMKMHLNCCRYRDAPPGRIIEWYSDSNGVLFKGVTILGTQQFVLYPGDTMLSETTSWDKAYRILLPTVNL</sequence>
<keyword evidence="2" id="KW-1185">Reference proteome</keyword>
<dbReference type="Proteomes" id="UP001165064">
    <property type="component" value="Unassembled WGS sequence"/>
</dbReference>
<evidence type="ECO:0000313" key="1">
    <source>
        <dbReference type="EMBL" id="GME84586.1"/>
    </source>
</evidence>
<evidence type="ECO:0000313" key="2">
    <source>
        <dbReference type="Proteomes" id="UP001165064"/>
    </source>
</evidence>
<reference evidence="1" key="1">
    <citation type="submission" date="2023-04" db="EMBL/GenBank/DDBJ databases">
        <title>Ambrosiozyma monospora NBRC 10751.</title>
        <authorList>
            <person name="Ichikawa N."/>
            <person name="Sato H."/>
            <person name="Tonouchi N."/>
        </authorList>
    </citation>
    <scope>NUCLEOTIDE SEQUENCE</scope>
    <source>
        <strain evidence="1">NBRC 10751</strain>
    </source>
</reference>
<dbReference type="EMBL" id="BSXS01005599">
    <property type="protein sequence ID" value="GME84586.1"/>
    <property type="molecule type" value="Genomic_DNA"/>
</dbReference>
<proteinExistence type="predicted"/>
<accession>A0ACB5TA74</accession>
<name>A0ACB5TA74_AMBMO</name>
<comment type="caution">
    <text evidence="1">The sequence shown here is derived from an EMBL/GenBank/DDBJ whole genome shotgun (WGS) entry which is preliminary data.</text>
</comment>
<gene>
    <name evidence="1" type="ORF">Amon02_000694600</name>
</gene>
<protein>
    <submittedName>
        <fullName evidence="1">Unnamed protein product</fullName>
    </submittedName>
</protein>